<sequence>MAPSDTQSIPLDPLLNKANKSQQSESQQTEVQLSESQQTDDAGKKQSTSYTENEDVQLC</sequence>
<proteinExistence type="predicted"/>
<dbReference type="EMBL" id="VDEP01000272">
    <property type="protein sequence ID" value="KAA1115801.1"/>
    <property type="molecule type" value="Genomic_DNA"/>
</dbReference>
<feature type="region of interest" description="Disordered" evidence="1">
    <location>
        <begin position="1"/>
        <end position="59"/>
    </location>
</feature>
<name>A0A5B0QRB2_PUCGR</name>
<protein>
    <submittedName>
        <fullName evidence="2">Uncharacterized protein</fullName>
    </submittedName>
</protein>
<gene>
    <name evidence="2" type="ORF">PGTUg99_032854</name>
</gene>
<evidence type="ECO:0000313" key="2">
    <source>
        <dbReference type="EMBL" id="KAA1115801.1"/>
    </source>
</evidence>
<reference evidence="2 3" key="1">
    <citation type="submission" date="2019-05" db="EMBL/GenBank/DDBJ databases">
        <title>Emergence of the Ug99 lineage of the wheat stem rust pathogen through somatic hybridization.</title>
        <authorList>
            <person name="Li F."/>
            <person name="Upadhyaya N.M."/>
            <person name="Sperschneider J."/>
            <person name="Matny O."/>
            <person name="Nguyen-Phuc H."/>
            <person name="Mago R."/>
            <person name="Raley C."/>
            <person name="Miller M.E."/>
            <person name="Silverstein K.A.T."/>
            <person name="Henningsen E."/>
            <person name="Hirsch C.D."/>
            <person name="Visser B."/>
            <person name="Pretorius Z.A."/>
            <person name="Steffenson B.J."/>
            <person name="Schwessinger B."/>
            <person name="Dodds P.N."/>
            <person name="Figueroa M."/>
        </authorList>
    </citation>
    <scope>NUCLEOTIDE SEQUENCE [LARGE SCALE GENOMIC DNA]</scope>
    <source>
        <strain evidence="2 3">Ug99</strain>
    </source>
</reference>
<dbReference type="AlphaFoldDB" id="A0A5B0QRB2"/>
<evidence type="ECO:0000256" key="1">
    <source>
        <dbReference type="SAM" id="MobiDB-lite"/>
    </source>
</evidence>
<dbReference type="Proteomes" id="UP000325313">
    <property type="component" value="Unassembled WGS sequence"/>
</dbReference>
<comment type="caution">
    <text evidence="2">The sequence shown here is derived from an EMBL/GenBank/DDBJ whole genome shotgun (WGS) entry which is preliminary data.</text>
</comment>
<feature type="compositionally biased region" description="Low complexity" evidence="1">
    <location>
        <begin position="21"/>
        <end position="37"/>
    </location>
</feature>
<organism evidence="2 3">
    <name type="scientific">Puccinia graminis f. sp. tritici</name>
    <dbReference type="NCBI Taxonomy" id="56615"/>
    <lineage>
        <taxon>Eukaryota</taxon>
        <taxon>Fungi</taxon>
        <taxon>Dikarya</taxon>
        <taxon>Basidiomycota</taxon>
        <taxon>Pucciniomycotina</taxon>
        <taxon>Pucciniomycetes</taxon>
        <taxon>Pucciniales</taxon>
        <taxon>Pucciniaceae</taxon>
        <taxon>Puccinia</taxon>
    </lineage>
</organism>
<evidence type="ECO:0000313" key="3">
    <source>
        <dbReference type="Proteomes" id="UP000325313"/>
    </source>
</evidence>
<accession>A0A5B0QRB2</accession>